<evidence type="ECO:0000313" key="2">
    <source>
        <dbReference type="Proteomes" id="UP000729402"/>
    </source>
</evidence>
<dbReference type="AlphaFoldDB" id="A0A8J5S8Y0"/>
<dbReference type="EMBL" id="JAAALK010000288">
    <property type="protein sequence ID" value="KAG8051804.1"/>
    <property type="molecule type" value="Genomic_DNA"/>
</dbReference>
<reference evidence="1" key="2">
    <citation type="submission" date="2021-02" db="EMBL/GenBank/DDBJ databases">
        <authorList>
            <person name="Kimball J.A."/>
            <person name="Haas M.W."/>
            <person name="Macchietto M."/>
            <person name="Kono T."/>
            <person name="Duquette J."/>
            <person name="Shao M."/>
        </authorList>
    </citation>
    <scope>NUCLEOTIDE SEQUENCE</scope>
    <source>
        <tissue evidence="1">Fresh leaf tissue</tissue>
    </source>
</reference>
<sequence length="79" mass="8711">MHSRTQVYVSSLHRKLSRCKAAACMEEWWKEKKLAEGSVLQGMAGEGTGHAGYASHACMHAFDSKLAKAGDQHDSFQET</sequence>
<evidence type="ECO:0000313" key="1">
    <source>
        <dbReference type="EMBL" id="KAG8051804.1"/>
    </source>
</evidence>
<keyword evidence="2" id="KW-1185">Reference proteome</keyword>
<proteinExistence type="predicted"/>
<reference evidence="1" key="1">
    <citation type="journal article" date="2021" name="bioRxiv">
        <title>Whole Genome Assembly and Annotation of Northern Wild Rice, Zizania palustris L., Supports a Whole Genome Duplication in the Zizania Genus.</title>
        <authorList>
            <person name="Haas M."/>
            <person name="Kono T."/>
            <person name="Macchietto M."/>
            <person name="Millas R."/>
            <person name="McGilp L."/>
            <person name="Shao M."/>
            <person name="Duquette J."/>
            <person name="Hirsch C.N."/>
            <person name="Kimball J."/>
        </authorList>
    </citation>
    <scope>NUCLEOTIDE SEQUENCE</scope>
    <source>
        <tissue evidence="1">Fresh leaf tissue</tissue>
    </source>
</reference>
<protein>
    <submittedName>
        <fullName evidence="1">Uncharacterized protein</fullName>
    </submittedName>
</protein>
<name>A0A8J5S8Y0_ZIZPA</name>
<comment type="caution">
    <text evidence="1">The sequence shown here is derived from an EMBL/GenBank/DDBJ whole genome shotgun (WGS) entry which is preliminary data.</text>
</comment>
<gene>
    <name evidence="1" type="ORF">GUJ93_ZPchr0001g32111</name>
</gene>
<accession>A0A8J5S8Y0</accession>
<organism evidence="1 2">
    <name type="scientific">Zizania palustris</name>
    <name type="common">Northern wild rice</name>
    <dbReference type="NCBI Taxonomy" id="103762"/>
    <lineage>
        <taxon>Eukaryota</taxon>
        <taxon>Viridiplantae</taxon>
        <taxon>Streptophyta</taxon>
        <taxon>Embryophyta</taxon>
        <taxon>Tracheophyta</taxon>
        <taxon>Spermatophyta</taxon>
        <taxon>Magnoliopsida</taxon>
        <taxon>Liliopsida</taxon>
        <taxon>Poales</taxon>
        <taxon>Poaceae</taxon>
        <taxon>BOP clade</taxon>
        <taxon>Oryzoideae</taxon>
        <taxon>Oryzeae</taxon>
        <taxon>Zizaniinae</taxon>
        <taxon>Zizania</taxon>
    </lineage>
</organism>
<dbReference type="Proteomes" id="UP000729402">
    <property type="component" value="Unassembled WGS sequence"/>
</dbReference>